<keyword evidence="3" id="KW-1185">Reference proteome</keyword>
<protein>
    <submittedName>
        <fullName evidence="2">ElaA protein</fullName>
    </submittedName>
</protein>
<proteinExistence type="predicted"/>
<evidence type="ECO:0000259" key="1">
    <source>
        <dbReference type="PROSITE" id="PS51186"/>
    </source>
</evidence>
<reference evidence="2 3" key="1">
    <citation type="submission" date="2018-10" db="EMBL/GenBank/DDBJ databases">
        <title>Sequencing the genomes of 1000 actinobacteria strains.</title>
        <authorList>
            <person name="Klenk H.-P."/>
        </authorList>
    </citation>
    <scope>NUCLEOTIDE SEQUENCE [LARGE SCALE GENOMIC DNA]</scope>
    <source>
        <strain evidence="2 3">DSM 17894</strain>
    </source>
</reference>
<organism evidence="2 3">
    <name type="scientific">Frondihabitans australicus</name>
    <dbReference type="NCBI Taxonomy" id="386892"/>
    <lineage>
        <taxon>Bacteria</taxon>
        <taxon>Bacillati</taxon>
        <taxon>Actinomycetota</taxon>
        <taxon>Actinomycetes</taxon>
        <taxon>Micrococcales</taxon>
        <taxon>Microbacteriaceae</taxon>
        <taxon>Frondihabitans</taxon>
    </lineage>
</organism>
<dbReference type="InterPro" id="IPR000182">
    <property type="entry name" value="GNAT_dom"/>
</dbReference>
<dbReference type="AlphaFoldDB" id="A0A495IAJ7"/>
<dbReference type="Pfam" id="PF13673">
    <property type="entry name" value="Acetyltransf_10"/>
    <property type="match status" value="1"/>
</dbReference>
<evidence type="ECO:0000313" key="3">
    <source>
        <dbReference type="Proteomes" id="UP000280008"/>
    </source>
</evidence>
<sequence>MPATHHESPLATIDPVTLYAILRLRVDVFVVEQDCPYPELDGRDTEPGTVLLWTEGDDGRVLATVRVLHDGDDRRIGRVATALEARGAGHAGALMTRAVELCEGRLTRLDAQERLEAWYGRFGFVTSGERFLEDDIWHVPMTRAAG</sequence>
<comment type="caution">
    <text evidence="2">The sequence shown here is derived from an EMBL/GenBank/DDBJ whole genome shotgun (WGS) entry which is preliminary data.</text>
</comment>
<dbReference type="RefSeq" id="WP_121367951.1">
    <property type="nucleotide sequence ID" value="NZ_RBKS01000001.1"/>
</dbReference>
<dbReference type="Gene3D" id="3.40.630.30">
    <property type="match status" value="1"/>
</dbReference>
<gene>
    <name evidence="2" type="ORF">C8E83_0116</name>
</gene>
<dbReference type="EMBL" id="RBKS01000001">
    <property type="protein sequence ID" value="RKR73034.1"/>
    <property type="molecule type" value="Genomic_DNA"/>
</dbReference>
<dbReference type="InterPro" id="IPR016181">
    <property type="entry name" value="Acyl_CoA_acyltransferase"/>
</dbReference>
<evidence type="ECO:0000313" key="2">
    <source>
        <dbReference type="EMBL" id="RKR73034.1"/>
    </source>
</evidence>
<dbReference type="SUPFAM" id="SSF55729">
    <property type="entry name" value="Acyl-CoA N-acyltransferases (Nat)"/>
    <property type="match status" value="1"/>
</dbReference>
<dbReference type="CDD" id="cd04301">
    <property type="entry name" value="NAT_SF"/>
    <property type="match status" value="1"/>
</dbReference>
<dbReference type="Proteomes" id="UP000280008">
    <property type="component" value="Unassembled WGS sequence"/>
</dbReference>
<dbReference type="GO" id="GO:0016747">
    <property type="term" value="F:acyltransferase activity, transferring groups other than amino-acyl groups"/>
    <property type="evidence" value="ECO:0007669"/>
    <property type="project" value="InterPro"/>
</dbReference>
<feature type="domain" description="N-acetyltransferase" evidence="1">
    <location>
        <begin position="8"/>
        <end position="146"/>
    </location>
</feature>
<accession>A0A495IAJ7</accession>
<name>A0A495IAJ7_9MICO</name>
<dbReference type="OrthoDB" id="9796171at2"/>
<dbReference type="PROSITE" id="PS51186">
    <property type="entry name" value="GNAT"/>
    <property type="match status" value="1"/>
</dbReference>